<dbReference type="SFLD" id="SFLDG01067">
    <property type="entry name" value="SPASM/twitch_domain_containing"/>
    <property type="match status" value="1"/>
</dbReference>
<gene>
    <name evidence="7" type="ORF">GQN54_08285</name>
</gene>
<dbReference type="EMBL" id="WWNE01000006">
    <property type="protein sequence ID" value="NBG66115.1"/>
    <property type="molecule type" value="Genomic_DNA"/>
</dbReference>
<evidence type="ECO:0000256" key="5">
    <source>
        <dbReference type="ARBA" id="ARBA00023014"/>
    </source>
</evidence>
<organism evidence="7 8">
    <name type="scientific">Acidiluteibacter ferrifornacis</name>
    <dbReference type="NCBI Taxonomy" id="2692424"/>
    <lineage>
        <taxon>Bacteria</taxon>
        <taxon>Pseudomonadati</taxon>
        <taxon>Bacteroidota</taxon>
        <taxon>Flavobacteriia</taxon>
        <taxon>Flavobacteriales</taxon>
        <taxon>Cryomorphaceae</taxon>
        <taxon>Acidiluteibacter</taxon>
    </lineage>
</organism>
<evidence type="ECO:0000256" key="3">
    <source>
        <dbReference type="ARBA" id="ARBA00022723"/>
    </source>
</evidence>
<dbReference type="Gene3D" id="3.20.20.70">
    <property type="entry name" value="Aldolase class I"/>
    <property type="match status" value="1"/>
</dbReference>
<evidence type="ECO:0000259" key="6">
    <source>
        <dbReference type="PROSITE" id="PS51918"/>
    </source>
</evidence>
<keyword evidence="5" id="KW-0411">Iron-sulfur</keyword>
<dbReference type="Proteomes" id="UP000470771">
    <property type="component" value="Unassembled WGS sequence"/>
</dbReference>
<dbReference type="InterPro" id="IPR050377">
    <property type="entry name" value="Radical_SAM_PqqE_MftC-like"/>
</dbReference>
<dbReference type="InterPro" id="IPR013785">
    <property type="entry name" value="Aldolase_TIM"/>
</dbReference>
<evidence type="ECO:0000256" key="4">
    <source>
        <dbReference type="ARBA" id="ARBA00023004"/>
    </source>
</evidence>
<evidence type="ECO:0000313" key="7">
    <source>
        <dbReference type="EMBL" id="NBG66115.1"/>
    </source>
</evidence>
<dbReference type="CDD" id="cd01335">
    <property type="entry name" value="Radical_SAM"/>
    <property type="match status" value="1"/>
</dbReference>
<evidence type="ECO:0000256" key="2">
    <source>
        <dbReference type="ARBA" id="ARBA00022691"/>
    </source>
</evidence>
<dbReference type="GO" id="GO:0051536">
    <property type="term" value="F:iron-sulfur cluster binding"/>
    <property type="evidence" value="ECO:0007669"/>
    <property type="project" value="UniProtKB-KW"/>
</dbReference>
<dbReference type="Pfam" id="PF13186">
    <property type="entry name" value="SPASM"/>
    <property type="match status" value="1"/>
</dbReference>
<evidence type="ECO:0000256" key="1">
    <source>
        <dbReference type="ARBA" id="ARBA00001966"/>
    </source>
</evidence>
<dbReference type="GO" id="GO:0003824">
    <property type="term" value="F:catalytic activity"/>
    <property type="evidence" value="ECO:0007669"/>
    <property type="project" value="InterPro"/>
</dbReference>
<dbReference type="InterPro" id="IPR058240">
    <property type="entry name" value="rSAM_sf"/>
</dbReference>
<accession>A0A6N9NNN0</accession>
<dbReference type="GO" id="GO:0046872">
    <property type="term" value="F:metal ion binding"/>
    <property type="evidence" value="ECO:0007669"/>
    <property type="project" value="UniProtKB-KW"/>
</dbReference>
<keyword evidence="2" id="KW-0949">S-adenosyl-L-methionine</keyword>
<dbReference type="AlphaFoldDB" id="A0A6N9NNN0"/>
<proteinExistence type="predicted"/>
<dbReference type="InterPro" id="IPR023885">
    <property type="entry name" value="4Fe4S-binding_SPASM_dom"/>
</dbReference>
<dbReference type="Pfam" id="PF04055">
    <property type="entry name" value="Radical_SAM"/>
    <property type="match status" value="1"/>
</dbReference>
<dbReference type="PANTHER" id="PTHR11228:SF7">
    <property type="entry name" value="PQQA PEPTIDE CYCLASE"/>
    <property type="match status" value="1"/>
</dbReference>
<keyword evidence="8" id="KW-1185">Reference proteome</keyword>
<dbReference type="RefSeq" id="WP_160633058.1">
    <property type="nucleotide sequence ID" value="NZ_WWNE01000006.1"/>
</dbReference>
<dbReference type="SUPFAM" id="SSF102114">
    <property type="entry name" value="Radical SAM enzymes"/>
    <property type="match status" value="1"/>
</dbReference>
<evidence type="ECO:0000313" key="8">
    <source>
        <dbReference type="Proteomes" id="UP000470771"/>
    </source>
</evidence>
<name>A0A6N9NNN0_9FLAO</name>
<comment type="caution">
    <text evidence="7">The sequence shown here is derived from an EMBL/GenBank/DDBJ whole genome shotgun (WGS) entry which is preliminary data.</text>
</comment>
<feature type="domain" description="Radical SAM core" evidence="6">
    <location>
        <begin position="19"/>
        <end position="258"/>
    </location>
</feature>
<dbReference type="PROSITE" id="PS51918">
    <property type="entry name" value="RADICAL_SAM"/>
    <property type="match status" value="1"/>
</dbReference>
<keyword evidence="4" id="KW-0408">Iron</keyword>
<keyword evidence="3" id="KW-0479">Metal-binding</keyword>
<dbReference type="CDD" id="cd21109">
    <property type="entry name" value="SPASM"/>
    <property type="match status" value="1"/>
</dbReference>
<protein>
    <submittedName>
        <fullName evidence="7">Radical SAM protein</fullName>
    </submittedName>
</protein>
<comment type="cofactor">
    <cofactor evidence="1">
        <name>[4Fe-4S] cluster</name>
        <dbReference type="ChEBI" id="CHEBI:49883"/>
    </cofactor>
</comment>
<dbReference type="InterPro" id="IPR007197">
    <property type="entry name" value="rSAM"/>
</dbReference>
<reference evidence="7 8" key="1">
    <citation type="submission" date="2019-12" db="EMBL/GenBank/DDBJ databases">
        <authorList>
            <person name="Zhao J."/>
        </authorList>
    </citation>
    <scope>NUCLEOTIDE SEQUENCE [LARGE SCALE GENOMIC DNA]</scope>
    <source>
        <strain evidence="7 8">S-15</strain>
    </source>
</reference>
<sequence>MINEKLRAINAKFYPKYIVQNPKWIVLGVNNVCNLHCKMCDVGTQNLETNFAQNLVGSHPLNMPLDLIKRLIDQTSEYYPNAKLGYAFTEPLVYPHLKESLLYANEKGLDTTITTNALNLRRKADDILEGKVKELYISLDGLQDTHNYIRGNSKSFQKALEGIEYISQFENSPEISIYCVITEWNYKELVEFVDFFANKPIKHIGFMHQNFITKDVAEGHNAVYGQLYSATHSNIEETDFSVFDMHILHQQIQKIKAKEYSFKPSFSPDINDIEKLMTYYYKPEVKLGKTCNDVFTNLMVKTDGTVIPSHGRCYNSTMGNLYENTLPEIWNSKHYGDFRKALVNAGGLLPACNRCCSAF</sequence>
<dbReference type="SFLD" id="SFLDS00029">
    <property type="entry name" value="Radical_SAM"/>
    <property type="match status" value="1"/>
</dbReference>
<dbReference type="PANTHER" id="PTHR11228">
    <property type="entry name" value="RADICAL SAM DOMAIN PROTEIN"/>
    <property type="match status" value="1"/>
</dbReference>